<dbReference type="Pfam" id="PF21294">
    <property type="entry name" value="Polysacc_lyase_14"/>
    <property type="match status" value="1"/>
</dbReference>
<dbReference type="PANTHER" id="PTHR40124:SF1">
    <property type="entry name" value="DISAGGREGATASE RELATED REPEAT PROTEIN"/>
    <property type="match status" value="1"/>
</dbReference>
<evidence type="ECO:0000313" key="5">
    <source>
        <dbReference type="Proteomes" id="UP000318582"/>
    </source>
</evidence>
<evidence type="ECO:0000313" key="4">
    <source>
        <dbReference type="EMBL" id="TPX54756.1"/>
    </source>
</evidence>
<keyword evidence="2" id="KW-0732">Signal</keyword>
<proteinExistence type="predicted"/>
<dbReference type="AlphaFoldDB" id="A0A507DT97"/>
<dbReference type="PANTHER" id="PTHR40124">
    <property type="match status" value="1"/>
</dbReference>
<feature type="chain" id="PRO_5021416859" description="Polysaccharide lyase 14 domain-containing protein" evidence="2">
    <location>
        <begin position="26"/>
        <end position="458"/>
    </location>
</feature>
<keyword evidence="5" id="KW-1185">Reference proteome</keyword>
<dbReference type="Gene3D" id="2.60.120.200">
    <property type="match status" value="1"/>
</dbReference>
<dbReference type="Proteomes" id="UP000318582">
    <property type="component" value="Unassembled WGS sequence"/>
</dbReference>
<feature type="signal peptide" evidence="2">
    <location>
        <begin position="1"/>
        <end position="25"/>
    </location>
</feature>
<dbReference type="EMBL" id="QEAQ01000141">
    <property type="protein sequence ID" value="TPX54756.1"/>
    <property type="molecule type" value="Genomic_DNA"/>
</dbReference>
<comment type="caution">
    <text evidence="4">The sequence shown here is derived from an EMBL/GenBank/DDBJ whole genome shotgun (WGS) entry which is preliminary data.</text>
</comment>
<evidence type="ECO:0000259" key="3">
    <source>
        <dbReference type="Pfam" id="PF21294"/>
    </source>
</evidence>
<sequence>MIHSHIYYLLIQILAAAVFAQIAAAANFVLRPVNLIPRNDHARAATAAKTARATPAPVFPTVSPVMTLSSWPGPSTVITTTSTILKSVVPVNPTPTRTIIARKAIHVPLVPRVTTNLPAQSTPATTTHATIVKRAVPVAVTVTVVKTVYWTPPTPTKTAVKTINPVVAITVTTTVARTVTGAPANPSPTPPPGSQPPRRMAWYSPPHSTTEFKGWNITKSSYGEQNRQITLSPTNATATALQITYPALSRNPAGHIIGGTGFYASPMDLSRAKAVTLSYWVYFPMSFDFVLGGKLPGLYGGATSCSGLKAAYRCFSTRFMFREGGLGEFYPHVEPGIQNRQMACEVGPKSICPDDITKDVSIGRGAWVFPRGRWFNLQQRIIMNTWDPVTGAPLRDGRATVWAEGRQVIDVKQMVWAIDPGVKFEGIQFETFFGGHTNKWCTPRDQMMYFGDFQLFAR</sequence>
<reference evidence="4 5" key="1">
    <citation type="journal article" date="2019" name="Sci. Rep.">
        <title>Comparative genomics of chytrid fungi reveal insights into the obligate biotrophic and pathogenic lifestyle of Synchytrium endobioticum.</title>
        <authorList>
            <person name="van de Vossenberg B.T.L.H."/>
            <person name="Warris S."/>
            <person name="Nguyen H.D.T."/>
            <person name="van Gent-Pelzer M.P.E."/>
            <person name="Joly D.L."/>
            <person name="van de Geest H.C."/>
            <person name="Bonants P.J.M."/>
            <person name="Smith D.S."/>
            <person name="Levesque C.A."/>
            <person name="van der Lee T.A.J."/>
        </authorList>
    </citation>
    <scope>NUCLEOTIDE SEQUENCE [LARGE SCALE GENOMIC DNA]</scope>
    <source>
        <strain evidence="4 5">CBS 809.83</strain>
    </source>
</reference>
<accession>A0A507DT97</accession>
<gene>
    <name evidence="4" type="ORF">PhCBS80983_g05794</name>
</gene>
<evidence type="ECO:0000256" key="2">
    <source>
        <dbReference type="SAM" id="SignalP"/>
    </source>
</evidence>
<protein>
    <recommendedName>
        <fullName evidence="3">Polysaccharide lyase 14 domain-containing protein</fullName>
    </recommendedName>
</protein>
<organism evidence="4 5">
    <name type="scientific">Powellomyces hirtus</name>
    <dbReference type="NCBI Taxonomy" id="109895"/>
    <lineage>
        <taxon>Eukaryota</taxon>
        <taxon>Fungi</taxon>
        <taxon>Fungi incertae sedis</taxon>
        <taxon>Chytridiomycota</taxon>
        <taxon>Chytridiomycota incertae sedis</taxon>
        <taxon>Chytridiomycetes</taxon>
        <taxon>Spizellomycetales</taxon>
        <taxon>Powellomycetaceae</taxon>
        <taxon>Powellomyces</taxon>
    </lineage>
</organism>
<evidence type="ECO:0000256" key="1">
    <source>
        <dbReference type="SAM" id="MobiDB-lite"/>
    </source>
</evidence>
<feature type="compositionally biased region" description="Pro residues" evidence="1">
    <location>
        <begin position="185"/>
        <end position="195"/>
    </location>
</feature>
<feature type="region of interest" description="Disordered" evidence="1">
    <location>
        <begin position="179"/>
        <end position="199"/>
    </location>
</feature>
<feature type="domain" description="Polysaccharide lyase 14" evidence="3">
    <location>
        <begin position="235"/>
        <end position="453"/>
    </location>
</feature>
<name>A0A507DT97_9FUNG</name>
<dbReference type="InterPro" id="IPR048958">
    <property type="entry name" value="Polysacc_lyase_14"/>
</dbReference>